<keyword evidence="1" id="KW-0805">Transcription regulation</keyword>
<organism evidence="6 7">
    <name type="scientific">Paenibacillus vandeheii</name>
    <dbReference type="NCBI Taxonomy" id="3035917"/>
    <lineage>
        <taxon>Bacteria</taxon>
        <taxon>Bacillati</taxon>
        <taxon>Bacillota</taxon>
        <taxon>Bacilli</taxon>
        <taxon>Bacillales</taxon>
        <taxon>Paenibacillaceae</taxon>
        <taxon>Paenibacillus</taxon>
    </lineage>
</organism>
<keyword evidence="2" id="KW-0238">DNA-binding</keyword>
<evidence type="ECO:0000259" key="5">
    <source>
        <dbReference type="PROSITE" id="PS01124"/>
    </source>
</evidence>
<dbReference type="SUPFAM" id="SSF46689">
    <property type="entry name" value="Homeodomain-like"/>
    <property type="match status" value="1"/>
</dbReference>
<keyword evidence="4" id="KW-0472">Membrane</keyword>
<dbReference type="InterPro" id="IPR020449">
    <property type="entry name" value="Tscrpt_reg_AraC-type_HTH"/>
</dbReference>
<dbReference type="Pfam" id="PF12833">
    <property type="entry name" value="HTH_18"/>
    <property type="match status" value="1"/>
</dbReference>
<keyword evidence="7" id="KW-1185">Reference proteome</keyword>
<proteinExistence type="predicted"/>
<gene>
    <name evidence="6" type="ORF">P5G61_27875</name>
</gene>
<name>A0ABT8JIS7_9BACL</name>
<dbReference type="RefSeq" id="WP_301249496.1">
    <property type="nucleotide sequence ID" value="NZ_JAROCD010000018.1"/>
</dbReference>
<keyword evidence="4" id="KW-0812">Transmembrane</keyword>
<evidence type="ECO:0000256" key="4">
    <source>
        <dbReference type="SAM" id="Phobius"/>
    </source>
</evidence>
<dbReference type="Gene3D" id="1.10.10.60">
    <property type="entry name" value="Homeodomain-like"/>
    <property type="match status" value="2"/>
</dbReference>
<evidence type="ECO:0000256" key="1">
    <source>
        <dbReference type="ARBA" id="ARBA00023015"/>
    </source>
</evidence>
<dbReference type="SMART" id="SM00342">
    <property type="entry name" value="HTH_ARAC"/>
    <property type="match status" value="1"/>
</dbReference>
<dbReference type="Proteomes" id="UP001174205">
    <property type="component" value="Unassembled WGS sequence"/>
</dbReference>
<evidence type="ECO:0000313" key="6">
    <source>
        <dbReference type="EMBL" id="MDN4605073.1"/>
    </source>
</evidence>
<dbReference type="InterPro" id="IPR018060">
    <property type="entry name" value="HTH_AraC"/>
</dbReference>
<dbReference type="EMBL" id="JAROCD010000018">
    <property type="protein sequence ID" value="MDN4605073.1"/>
    <property type="molecule type" value="Genomic_DNA"/>
</dbReference>
<reference evidence="6" key="1">
    <citation type="submission" date="2023-03" db="EMBL/GenBank/DDBJ databases">
        <title>MT1 and MT2 Draft Genomes of Novel Species.</title>
        <authorList>
            <person name="Venkateswaran K."/>
        </authorList>
    </citation>
    <scope>NUCLEOTIDE SEQUENCE</scope>
    <source>
        <strain evidence="6">F6_3S_P_1C</strain>
    </source>
</reference>
<dbReference type="PROSITE" id="PS00041">
    <property type="entry name" value="HTH_ARAC_FAMILY_1"/>
    <property type="match status" value="1"/>
</dbReference>
<dbReference type="PRINTS" id="PR00032">
    <property type="entry name" value="HTHARAC"/>
</dbReference>
<dbReference type="InterPro" id="IPR018062">
    <property type="entry name" value="HTH_AraC-typ_CS"/>
</dbReference>
<dbReference type="PANTHER" id="PTHR43280:SF28">
    <property type="entry name" value="HTH-TYPE TRANSCRIPTIONAL ACTIVATOR RHAS"/>
    <property type="match status" value="1"/>
</dbReference>
<comment type="caution">
    <text evidence="6">The sequence shown here is derived from an EMBL/GenBank/DDBJ whole genome shotgun (WGS) entry which is preliminary data.</text>
</comment>
<evidence type="ECO:0000256" key="3">
    <source>
        <dbReference type="ARBA" id="ARBA00023163"/>
    </source>
</evidence>
<keyword evidence="3" id="KW-0804">Transcription</keyword>
<feature type="transmembrane region" description="Helical" evidence="4">
    <location>
        <begin position="6"/>
        <end position="29"/>
    </location>
</feature>
<keyword evidence="4" id="KW-1133">Transmembrane helix</keyword>
<dbReference type="Gene3D" id="3.30.450.20">
    <property type="entry name" value="PAS domain"/>
    <property type="match status" value="1"/>
</dbReference>
<dbReference type="PROSITE" id="PS01124">
    <property type="entry name" value="HTH_ARAC_FAMILY_2"/>
    <property type="match status" value="1"/>
</dbReference>
<feature type="domain" description="HTH araC/xylS-type" evidence="5">
    <location>
        <begin position="676"/>
        <end position="775"/>
    </location>
</feature>
<evidence type="ECO:0000313" key="7">
    <source>
        <dbReference type="Proteomes" id="UP001174205"/>
    </source>
</evidence>
<dbReference type="PANTHER" id="PTHR43280">
    <property type="entry name" value="ARAC-FAMILY TRANSCRIPTIONAL REGULATOR"/>
    <property type="match status" value="1"/>
</dbReference>
<sequence>MKRKSILLSWGISYMVILLIPIVIGAAVFAESRMLLEEEVNRSNMVLLSQVQETIDNQIGDIGSISNQLMADSQLMSFINHASEQDARWRFMGIDLIKNLKSTRVGNGLISELYIYIKQSDIALSSSSLIQKKYLYDIFYQGTNVSEEAWTRLMHDSSKSMYRKMEVRSEDRRIEDTLVYIQPFPIQNGAGSPATFVVNLDPNRFQQAIDNVRLEKESTVFILDHDGQTLFSTGSLETPYIKGEDLNLFKDAEKRTETIDWNGESVTISQISSKIQDWKYVSIIPTRIYAKKLTVIRDITLGGVAAGLILGGVAAWWFTRRNYRPLGRIMNIISDKVKWKLEQPDNEYGILQSVLIQAWEEQDQFANRLKDQQSVIRSSLLSKLMKGRVQVGVDFASTLERSGIRFETNSFAVLLLHIEDVEGLFRSRVREQDREEKHQFVHLILTNVLEEMIGSIGHVYSVDIDGRIAFLINIRECEEDTEDTEDTSHRLIHAVEEAQRFIGSRFCVYFSVGVSHVHHRMAEIADCFRESEEALEYRLILGIGQIIDPSRIRRPKEELYYPLDLERQLINYIATGNYARSTEVMNEILMTNFAGEPLSVELARCLMFELIGTFLKATEQIKTDDQNEMTQRNDLIRQLYACETFEEIEVELLRILETVCQTVHERKRSRSEELKDQLVEFIHESYADVNLGLTHLSERFRFHPTYVSKYFKEQTGVNVIDYINHYRIEQSKKILQAEELTIQDVSERVGFLNSNSFIRVFKKYEGITPGQYKQNSRLVQQEN</sequence>
<dbReference type="InterPro" id="IPR009057">
    <property type="entry name" value="Homeodomain-like_sf"/>
</dbReference>
<evidence type="ECO:0000256" key="2">
    <source>
        <dbReference type="ARBA" id="ARBA00023125"/>
    </source>
</evidence>
<protein>
    <submittedName>
        <fullName evidence="6">AraC family transcriptional regulator</fullName>
    </submittedName>
</protein>
<accession>A0ABT8JIS7</accession>